<dbReference type="AlphaFoldDB" id="A0AAV2IQK8"/>
<organism evidence="1 2">
    <name type="scientific">Lymnaea stagnalis</name>
    <name type="common">Great pond snail</name>
    <name type="synonym">Helix stagnalis</name>
    <dbReference type="NCBI Taxonomy" id="6523"/>
    <lineage>
        <taxon>Eukaryota</taxon>
        <taxon>Metazoa</taxon>
        <taxon>Spiralia</taxon>
        <taxon>Lophotrochozoa</taxon>
        <taxon>Mollusca</taxon>
        <taxon>Gastropoda</taxon>
        <taxon>Heterobranchia</taxon>
        <taxon>Euthyneura</taxon>
        <taxon>Panpulmonata</taxon>
        <taxon>Hygrophila</taxon>
        <taxon>Lymnaeoidea</taxon>
        <taxon>Lymnaeidae</taxon>
        <taxon>Lymnaea</taxon>
    </lineage>
</organism>
<keyword evidence="2" id="KW-1185">Reference proteome</keyword>
<protein>
    <submittedName>
        <fullName evidence="1">Uncharacterized protein</fullName>
    </submittedName>
</protein>
<evidence type="ECO:0000313" key="1">
    <source>
        <dbReference type="EMBL" id="CAL1548378.1"/>
    </source>
</evidence>
<comment type="caution">
    <text evidence="1">The sequence shown here is derived from an EMBL/GenBank/DDBJ whole genome shotgun (WGS) entry which is preliminary data.</text>
</comment>
<name>A0AAV2IQK8_LYMST</name>
<reference evidence="1 2" key="1">
    <citation type="submission" date="2024-04" db="EMBL/GenBank/DDBJ databases">
        <authorList>
            <consortium name="Genoscope - CEA"/>
            <person name="William W."/>
        </authorList>
    </citation>
    <scope>NUCLEOTIDE SEQUENCE [LARGE SCALE GENOMIC DNA]</scope>
</reference>
<dbReference type="Proteomes" id="UP001497497">
    <property type="component" value="Unassembled WGS sequence"/>
</dbReference>
<dbReference type="EMBL" id="CAXITT010001301">
    <property type="protein sequence ID" value="CAL1548378.1"/>
    <property type="molecule type" value="Genomic_DNA"/>
</dbReference>
<gene>
    <name evidence="1" type="ORF">GSLYS_00021695001</name>
</gene>
<accession>A0AAV2IQK8</accession>
<proteinExistence type="predicted"/>
<evidence type="ECO:0000313" key="2">
    <source>
        <dbReference type="Proteomes" id="UP001497497"/>
    </source>
</evidence>
<sequence>MTNCCEQNCQQPLQSKFTFNRTPKFTLQHLGQVAQKCSENTIKDFNLESLDLMAAILKCLVIICRAHDQCVDHSGSGLNSEFVFSWVSCHPRLVSTIHPGCVGCWLCWALNSRPPAIWFETVETAQPPSTYCCYKTPC</sequence>